<dbReference type="InterPro" id="IPR036366">
    <property type="entry name" value="PGBDSf"/>
</dbReference>
<dbReference type="Proteomes" id="UP001205906">
    <property type="component" value="Unassembled WGS sequence"/>
</dbReference>
<name>A0ABT1C1H7_9HYPH</name>
<evidence type="ECO:0000313" key="3">
    <source>
        <dbReference type="EMBL" id="MCO6048622.1"/>
    </source>
</evidence>
<organism evidence="3 4">
    <name type="scientific">Mesorhizobium liriopis</name>
    <dbReference type="NCBI Taxonomy" id="2953882"/>
    <lineage>
        <taxon>Bacteria</taxon>
        <taxon>Pseudomonadati</taxon>
        <taxon>Pseudomonadota</taxon>
        <taxon>Alphaproteobacteria</taxon>
        <taxon>Hyphomicrobiales</taxon>
        <taxon>Phyllobacteriaceae</taxon>
        <taxon>Mesorhizobium</taxon>
    </lineage>
</organism>
<feature type="domain" description="Peptidoglycan binding-like" evidence="2">
    <location>
        <begin position="95"/>
        <end position="150"/>
    </location>
</feature>
<dbReference type="Gene3D" id="1.10.101.10">
    <property type="entry name" value="PGBD-like superfamily/PGBD"/>
    <property type="match status" value="2"/>
</dbReference>
<feature type="region of interest" description="Disordered" evidence="1">
    <location>
        <begin position="1"/>
        <end position="25"/>
    </location>
</feature>
<proteinExistence type="predicted"/>
<evidence type="ECO:0000259" key="2">
    <source>
        <dbReference type="Pfam" id="PF01471"/>
    </source>
</evidence>
<feature type="compositionally biased region" description="Polar residues" evidence="1">
    <location>
        <begin position="1"/>
        <end position="11"/>
    </location>
</feature>
<evidence type="ECO:0000256" key="1">
    <source>
        <dbReference type="SAM" id="MobiDB-lite"/>
    </source>
</evidence>
<evidence type="ECO:0000313" key="4">
    <source>
        <dbReference type="Proteomes" id="UP001205906"/>
    </source>
</evidence>
<comment type="caution">
    <text evidence="3">The sequence shown here is derived from an EMBL/GenBank/DDBJ whole genome shotgun (WGS) entry which is preliminary data.</text>
</comment>
<reference evidence="3 4" key="1">
    <citation type="submission" date="2022-06" db="EMBL/GenBank/DDBJ databases">
        <title>Mesorhizobium sp. strain RP14 Genome sequencing and assembly.</title>
        <authorList>
            <person name="Kim I."/>
        </authorList>
    </citation>
    <scope>NUCLEOTIDE SEQUENCE [LARGE SCALE GENOMIC DNA]</scope>
    <source>
        <strain evidence="4">RP14(2022)</strain>
    </source>
</reference>
<dbReference type="EMBL" id="JAMXQS010000001">
    <property type="protein sequence ID" value="MCO6048622.1"/>
    <property type="molecule type" value="Genomic_DNA"/>
</dbReference>
<feature type="domain" description="Peptidoglycan binding-like" evidence="2">
    <location>
        <begin position="187"/>
        <end position="242"/>
    </location>
</feature>
<dbReference type="InterPro" id="IPR002477">
    <property type="entry name" value="Peptidoglycan-bd-like"/>
</dbReference>
<keyword evidence="4" id="KW-1185">Reference proteome</keyword>
<dbReference type="Pfam" id="PF01471">
    <property type="entry name" value="PG_binding_1"/>
    <property type="match status" value="2"/>
</dbReference>
<dbReference type="InterPro" id="IPR036365">
    <property type="entry name" value="PGBD-like_sf"/>
</dbReference>
<sequence length="249" mass="26240">MPKPRTTQRSANRPERKKQPVAVKRKAQKPSAIAAFAARHPFELVGSAGFLLALSFVSANALWYQPHKHLGAFFATRPDASALEAPAEPVVLTSDPTVRHVQEKLKALGIHRGAVDGLPGADTRKAVAVFQAEAGLEPTGIIDRALLTALEAASGSTGSVAPEPARSRIDPGDMPALPAAGASAADGQRVMLIQKGLRAFGNEAIEVDGKMGTRTRAGIKQFQAMFGLAQTGEPEEAVLEKMREVGLAD</sequence>
<dbReference type="RefSeq" id="WP_252815522.1">
    <property type="nucleotide sequence ID" value="NZ_JAMXQS010000001.1"/>
</dbReference>
<protein>
    <submittedName>
        <fullName evidence="3">Peptidoglycan-binding protein</fullName>
    </submittedName>
</protein>
<accession>A0ABT1C1H7</accession>
<dbReference type="SUPFAM" id="SSF47090">
    <property type="entry name" value="PGBD-like"/>
    <property type="match status" value="2"/>
</dbReference>
<gene>
    <name evidence="3" type="ORF">NGM99_02305</name>
</gene>